<dbReference type="EMBL" id="CP050831">
    <property type="protein sequence ID" value="QIU93783.1"/>
    <property type="molecule type" value="Genomic_DNA"/>
</dbReference>
<dbReference type="Pfam" id="PF12990">
    <property type="entry name" value="DUF3874"/>
    <property type="match status" value="1"/>
</dbReference>
<sequence>MRITQIRDDGKVNTLRTLKIEQLVELMKVETKAQLVSGMREVLPYILPGDKNDYVQKVPKLLPAAAFVRKNGIMTMDEYNGVVMIQVNNLSGLMEADEVKERVKELPQTYLAFTGSSGKSVKIWVRFTYPNDLLPADREQAELFHAHAYRLAVKFYQPQLPFDIELKEPSLEQYCRLTFDPDLYFNPEAMPIYMKQPMTMPGETTYREQVQTEASPLQRLAPGYDKHHALSVLFEAAFARALDEQGSYSPGDDIHSLLVCLAGHCFRAGIPEEDTVRWARAHYRLPKDDLLIRETVKNVYRTCEGFADKSSLLPEQLFVMQMDEFMKRRYEFRFNQLTSQVECRQRNSFDFYFRPVDRRLMASITMNAQYEGLKLWDKDVVRYLNSDRVPLYQPVEEFLYELPPWDGKDHIGDLAKRVPCDNPYWAQLFRRWFLSMVAHWRGMGKNHANSTSPILVGPQAYRKSTFCRLILPPCLQAYYTDSIDFSRKRDAELYLNRFLLINMDEFDQIGITQQPFLKHILQKPVVNTRRPNASAVEELRRYASFIGTSNHKDLLVDTSGSRRYLGVEVTGVIDVVRPVDYEQLYAQAMAALYHNERYWFDEKEEAIIMEANQEFEQSPAIEQLFLVYYRVAEDDEEGEWMLAADILQRIQKASKMKFSPGQVNYFGRILQRLGVQSYRKTRGVYYHVAAVAQKK</sequence>
<keyword evidence="5" id="KW-1185">Reference proteome</keyword>
<dbReference type="KEGG" id="bfc:BacF7301_06325"/>
<proteinExistence type="predicted"/>
<feature type="domain" description="DUF3874" evidence="3">
    <location>
        <begin position="619"/>
        <end position="688"/>
    </location>
</feature>
<dbReference type="InterPro" id="IPR014907">
    <property type="entry name" value="BT4734-like_N"/>
</dbReference>
<dbReference type="PANTHER" id="PTHR34985">
    <property type="entry name" value="SLR0554 PROTEIN"/>
    <property type="match status" value="1"/>
</dbReference>
<dbReference type="Pfam" id="PF08800">
    <property type="entry name" value="BT4734-like_N"/>
    <property type="match status" value="1"/>
</dbReference>
<gene>
    <name evidence="4" type="ORF">BacF7301_06325</name>
</gene>
<evidence type="ECO:0000259" key="1">
    <source>
        <dbReference type="Pfam" id="PF05272"/>
    </source>
</evidence>
<dbReference type="InterPro" id="IPR007936">
    <property type="entry name" value="VapE-like_dom"/>
</dbReference>
<name>A0A6H0KKS7_9BACE</name>
<reference evidence="4 5" key="1">
    <citation type="submission" date="2020-03" db="EMBL/GenBank/DDBJ databases">
        <title>Genomic analysis of Bacteroides faecium CBA7301.</title>
        <authorList>
            <person name="Kim J."/>
            <person name="Roh S.W."/>
        </authorList>
    </citation>
    <scope>NUCLEOTIDE SEQUENCE [LARGE SCALE GENOMIC DNA]</scope>
    <source>
        <strain evidence="4 5">CBA7301</strain>
    </source>
</reference>
<evidence type="ECO:0000259" key="3">
    <source>
        <dbReference type="Pfam" id="PF12990"/>
    </source>
</evidence>
<organism evidence="4 5">
    <name type="scientific">Bacteroides faecium</name>
    <dbReference type="NCBI Taxonomy" id="2715212"/>
    <lineage>
        <taxon>Bacteria</taxon>
        <taxon>Pseudomonadati</taxon>
        <taxon>Bacteroidota</taxon>
        <taxon>Bacteroidia</taxon>
        <taxon>Bacteroidales</taxon>
        <taxon>Bacteroidaceae</taxon>
        <taxon>Bacteroides</taxon>
    </lineage>
</organism>
<feature type="domain" description="BT4734-like N-terminal" evidence="2">
    <location>
        <begin position="56"/>
        <end position="185"/>
    </location>
</feature>
<feature type="domain" description="Virulence-associated protein E-like" evidence="1">
    <location>
        <begin position="404"/>
        <end position="616"/>
    </location>
</feature>
<accession>A0A6H0KKS7</accession>
<dbReference type="Pfam" id="PF05272">
    <property type="entry name" value="VapE-like_dom"/>
    <property type="match status" value="1"/>
</dbReference>
<dbReference type="Proteomes" id="UP000501780">
    <property type="component" value="Chromosome"/>
</dbReference>
<dbReference type="InterPro" id="IPR024450">
    <property type="entry name" value="DUF3874"/>
</dbReference>
<protein>
    <submittedName>
        <fullName evidence="4">DUF3874 domain-containing protein</fullName>
    </submittedName>
</protein>
<dbReference type="RefSeq" id="WP_167961255.1">
    <property type="nucleotide sequence ID" value="NZ_CP050831.1"/>
</dbReference>
<evidence type="ECO:0000259" key="2">
    <source>
        <dbReference type="Pfam" id="PF08800"/>
    </source>
</evidence>
<evidence type="ECO:0000313" key="5">
    <source>
        <dbReference type="Proteomes" id="UP000501780"/>
    </source>
</evidence>
<dbReference type="PANTHER" id="PTHR34985:SF1">
    <property type="entry name" value="SLR0554 PROTEIN"/>
    <property type="match status" value="1"/>
</dbReference>
<dbReference type="AlphaFoldDB" id="A0A6H0KKS7"/>
<evidence type="ECO:0000313" key="4">
    <source>
        <dbReference type="EMBL" id="QIU93783.1"/>
    </source>
</evidence>